<dbReference type="RefSeq" id="WP_217726448.1">
    <property type="nucleotide sequence ID" value="NZ_BAAFLA010000012.1"/>
</dbReference>
<reference evidence="1 2" key="1">
    <citation type="journal article" date="2016" name="Nat. Biotechnol.">
        <title>Measurement of bacterial replication rates in microbial communities.</title>
        <authorList>
            <person name="Brown C.T."/>
            <person name="Olm M.R."/>
            <person name="Thomas B.C."/>
            <person name="Banfield J.F."/>
        </authorList>
    </citation>
    <scope>NUCLEOTIDE SEQUENCE [LARGE SCALE GENOMIC DNA]</scope>
    <source>
        <strain evidence="1">CAG:67_53_122</strain>
    </source>
</reference>
<dbReference type="STRING" id="28117.BHV66_09175"/>
<accession>A0A1Q6F3W7</accession>
<proteinExistence type="predicted"/>
<gene>
    <name evidence="1" type="ORF">BHV66_09175</name>
</gene>
<comment type="caution">
    <text evidence="1">The sequence shown here is derived from an EMBL/GenBank/DDBJ whole genome shotgun (WGS) entry which is preliminary data.</text>
</comment>
<evidence type="ECO:0000313" key="2">
    <source>
        <dbReference type="Proteomes" id="UP000187417"/>
    </source>
</evidence>
<name>A0A1Q6F3W7_9BACT</name>
<sequence length="130" mass="14885">MKRIFYSLLFAGTVWTAASQNPPEIKTPDRKAAERIEEYYLSKMLPDSMQLKAPSLYPADYFSPSTTMTPVISMSSLMEIRTKYALRRIDIVPYKVRSGWFSISNGQAQNWSPYPDGHLDARTLSFPVPR</sequence>
<dbReference type="AlphaFoldDB" id="A0A1Q6F3W7"/>
<evidence type="ECO:0000313" key="1">
    <source>
        <dbReference type="EMBL" id="OKY93478.1"/>
    </source>
</evidence>
<protein>
    <submittedName>
        <fullName evidence="1">Uncharacterized protein</fullName>
    </submittedName>
</protein>
<organism evidence="1 2">
    <name type="scientific">Alistipes putredinis</name>
    <dbReference type="NCBI Taxonomy" id="28117"/>
    <lineage>
        <taxon>Bacteria</taxon>
        <taxon>Pseudomonadati</taxon>
        <taxon>Bacteroidota</taxon>
        <taxon>Bacteroidia</taxon>
        <taxon>Bacteroidales</taxon>
        <taxon>Rikenellaceae</taxon>
        <taxon>Alistipes</taxon>
    </lineage>
</organism>
<dbReference type="EMBL" id="MNQH01000036">
    <property type="protein sequence ID" value="OKY93478.1"/>
    <property type="molecule type" value="Genomic_DNA"/>
</dbReference>
<dbReference type="Proteomes" id="UP000187417">
    <property type="component" value="Unassembled WGS sequence"/>
</dbReference>